<protein>
    <recommendedName>
        <fullName evidence="3">Twitching motility protein PilT</fullName>
    </recommendedName>
</protein>
<dbReference type="AlphaFoldDB" id="A0A928Q4N9"/>
<evidence type="ECO:0008006" key="3">
    <source>
        <dbReference type="Google" id="ProtNLM"/>
    </source>
</evidence>
<accession>A0A928Q4N9</accession>
<name>A0A928Q4N9_9FIRM</name>
<dbReference type="Proteomes" id="UP000754750">
    <property type="component" value="Unassembled WGS sequence"/>
</dbReference>
<reference evidence="1" key="1">
    <citation type="submission" date="2019-04" db="EMBL/GenBank/DDBJ databases">
        <title>Evolution of Biomass-Degrading Anaerobic Consortia Revealed by Metagenomics.</title>
        <authorList>
            <person name="Peng X."/>
        </authorList>
    </citation>
    <scope>NUCLEOTIDE SEQUENCE</scope>
    <source>
        <strain evidence="1">SIG551</strain>
    </source>
</reference>
<evidence type="ECO:0000313" key="1">
    <source>
        <dbReference type="EMBL" id="MBE6832982.1"/>
    </source>
</evidence>
<comment type="caution">
    <text evidence="1">The sequence shown here is derived from an EMBL/GenBank/DDBJ whole genome shotgun (WGS) entry which is preliminary data.</text>
</comment>
<sequence length="138" mass="14644">MVTLIIGKKGSGKTKKLIEMANAAVKKSDGNVVVIEKGLKLTYDISHRARLVDIDAYGVQGMDGLYGFISGICAGNYDVTDLFIDSTLKIIGSDSAVLSSLVEKANALSELANTKILLSVSLDQNELPEGIKAEIAEI</sequence>
<gene>
    <name evidence="1" type="ORF">E7512_05275</name>
</gene>
<proteinExistence type="predicted"/>
<dbReference type="EMBL" id="SVNY01000002">
    <property type="protein sequence ID" value="MBE6832982.1"/>
    <property type="molecule type" value="Genomic_DNA"/>
</dbReference>
<dbReference type="RefSeq" id="WP_009063576.1">
    <property type="nucleotide sequence ID" value="NZ_JBKWRC010000001.1"/>
</dbReference>
<evidence type="ECO:0000313" key="2">
    <source>
        <dbReference type="Proteomes" id="UP000754750"/>
    </source>
</evidence>
<organism evidence="1 2">
    <name type="scientific">Faecalispora sporosphaeroides</name>
    <dbReference type="NCBI Taxonomy" id="1549"/>
    <lineage>
        <taxon>Bacteria</taxon>
        <taxon>Bacillati</taxon>
        <taxon>Bacillota</taxon>
        <taxon>Clostridia</taxon>
        <taxon>Eubacteriales</taxon>
        <taxon>Oscillospiraceae</taxon>
        <taxon>Faecalispora</taxon>
    </lineage>
</organism>